<evidence type="ECO:0000259" key="2">
    <source>
        <dbReference type="PROSITE" id="PS51462"/>
    </source>
</evidence>
<accession>A0A367CHW7</accession>
<reference evidence="3 4" key="1">
    <citation type="submission" date="2015-06" db="EMBL/GenBank/DDBJ databases">
        <title>The Genome Sequence of Enterococcus durans 4EA1.</title>
        <authorList>
            <consortium name="The Broad Institute Genomics Platform"/>
            <consortium name="The Broad Institute Genome Sequencing Center for Infectious Disease"/>
            <person name="Earl A.M."/>
            <person name="Van Tyne D."/>
            <person name="Lebreton F."/>
            <person name="Saavedra J.T."/>
            <person name="Gilmore M.S."/>
            <person name="Manson Mcguire A."/>
            <person name="Clock S."/>
            <person name="Crupain M."/>
            <person name="Rangan U."/>
            <person name="Young S."/>
            <person name="Abouelleil A."/>
            <person name="Cao P."/>
            <person name="Chapman S.B."/>
            <person name="Griggs A."/>
            <person name="Priest M."/>
            <person name="Shea T."/>
            <person name="Wortman J."/>
            <person name="Nusbaum C."/>
            <person name="Birren B."/>
        </authorList>
    </citation>
    <scope>NUCLEOTIDE SEQUENCE [LARGE SCALE GENOMIC DNA]</scope>
    <source>
        <strain evidence="3 4">4EA1</strain>
    </source>
</reference>
<dbReference type="GO" id="GO:0004081">
    <property type="term" value="F:bis(5'-nucleosyl)-tetraphosphatase (asymmetrical) activity"/>
    <property type="evidence" value="ECO:0007669"/>
    <property type="project" value="TreeGrafter"/>
</dbReference>
<dbReference type="PANTHER" id="PTHR21340:SF0">
    <property type="entry name" value="BIS(5'-NUCLEOSYL)-TETRAPHOSPHATASE [ASYMMETRICAL]"/>
    <property type="match status" value="1"/>
</dbReference>
<gene>
    <name evidence="3" type="ORF">EA71_00398</name>
</gene>
<name>A0A367CHW7_9ENTE</name>
<dbReference type="GO" id="GO:0006754">
    <property type="term" value="P:ATP biosynthetic process"/>
    <property type="evidence" value="ECO:0007669"/>
    <property type="project" value="TreeGrafter"/>
</dbReference>
<dbReference type="InterPro" id="IPR051325">
    <property type="entry name" value="Nudix_hydrolase_domain"/>
</dbReference>
<dbReference type="GO" id="GO:0006167">
    <property type="term" value="P:AMP biosynthetic process"/>
    <property type="evidence" value="ECO:0007669"/>
    <property type="project" value="TreeGrafter"/>
</dbReference>
<dbReference type="EMBL" id="LEPB01000001">
    <property type="protein sequence ID" value="RCA12194.1"/>
    <property type="molecule type" value="Genomic_DNA"/>
</dbReference>
<dbReference type="Proteomes" id="UP000252797">
    <property type="component" value="Unassembled WGS sequence"/>
</dbReference>
<organism evidence="3 4">
    <name type="scientific">Enterococcus durans</name>
    <dbReference type="NCBI Taxonomy" id="53345"/>
    <lineage>
        <taxon>Bacteria</taxon>
        <taxon>Bacillati</taxon>
        <taxon>Bacillota</taxon>
        <taxon>Bacilli</taxon>
        <taxon>Lactobacillales</taxon>
        <taxon>Enterococcaceae</taxon>
        <taxon>Enterococcus</taxon>
    </lineage>
</organism>
<dbReference type="SUPFAM" id="SSF55811">
    <property type="entry name" value="Nudix"/>
    <property type="match status" value="1"/>
</dbReference>
<dbReference type="RefSeq" id="WP_113845213.1">
    <property type="nucleotide sequence ID" value="NZ_JADPAK010000001.1"/>
</dbReference>
<sequence>MRAYFNISLIPYSLEAGSDLKCCIFKRKDMGVWQFVAGGGEDDESPKESAIREFHEECGVSLDFLEKDHLIQLDSTASVLVDHFPGLVGDALEKEIYVIPIYAFAYDLTKYQDVFQLSEEHTEFRWVTVEEAKRLLHFDLDKTAVCELQKRVKR</sequence>
<dbReference type="InterPro" id="IPR015797">
    <property type="entry name" value="NUDIX_hydrolase-like_dom_sf"/>
</dbReference>
<dbReference type="PROSITE" id="PS51462">
    <property type="entry name" value="NUDIX"/>
    <property type="match status" value="1"/>
</dbReference>
<dbReference type="CDD" id="cd04664">
    <property type="entry name" value="NUDIX_DHNTPase_like"/>
    <property type="match status" value="1"/>
</dbReference>
<evidence type="ECO:0000313" key="3">
    <source>
        <dbReference type="EMBL" id="RCA12194.1"/>
    </source>
</evidence>
<evidence type="ECO:0000256" key="1">
    <source>
        <dbReference type="ARBA" id="ARBA00022801"/>
    </source>
</evidence>
<evidence type="ECO:0000313" key="4">
    <source>
        <dbReference type="Proteomes" id="UP000252797"/>
    </source>
</evidence>
<comment type="caution">
    <text evidence="3">The sequence shown here is derived from an EMBL/GenBank/DDBJ whole genome shotgun (WGS) entry which is preliminary data.</text>
</comment>
<proteinExistence type="predicted"/>
<protein>
    <recommendedName>
        <fullName evidence="2">Nudix hydrolase domain-containing protein</fullName>
    </recommendedName>
</protein>
<dbReference type="PANTHER" id="PTHR21340">
    <property type="entry name" value="DIADENOSINE 5,5-P1,P4-TETRAPHOSPHATE PYROPHOSPHOHYDROLASE MUTT"/>
    <property type="match status" value="1"/>
</dbReference>
<dbReference type="InterPro" id="IPR000086">
    <property type="entry name" value="NUDIX_hydrolase_dom"/>
</dbReference>
<dbReference type="Pfam" id="PF00293">
    <property type="entry name" value="NUDIX"/>
    <property type="match status" value="1"/>
</dbReference>
<dbReference type="AlphaFoldDB" id="A0A367CHW7"/>
<keyword evidence="1" id="KW-0378">Hydrolase</keyword>
<feature type="domain" description="Nudix hydrolase" evidence="2">
    <location>
        <begin position="1"/>
        <end position="149"/>
    </location>
</feature>
<dbReference type="Gene3D" id="3.90.79.10">
    <property type="entry name" value="Nucleoside Triphosphate Pyrophosphohydrolase"/>
    <property type="match status" value="1"/>
</dbReference>